<keyword evidence="3 5" id="KW-1133">Transmembrane helix</keyword>
<feature type="transmembrane region" description="Helical" evidence="5">
    <location>
        <begin position="134"/>
        <end position="156"/>
    </location>
</feature>
<dbReference type="PANTHER" id="PTHR43341:SF6">
    <property type="entry name" value="AMINO ACID TRANSPORTER (EUROFUNG)"/>
    <property type="match status" value="1"/>
</dbReference>
<evidence type="ECO:0000256" key="3">
    <source>
        <dbReference type="ARBA" id="ARBA00022989"/>
    </source>
</evidence>
<reference evidence="7 8" key="1">
    <citation type="submission" date="2018-05" db="EMBL/GenBank/DDBJ databases">
        <title>Genome sequencing and assembly of the regulated plant pathogen Lachnellula willkommii and related sister species for the development of diagnostic species identification markers.</title>
        <authorList>
            <person name="Giroux E."/>
            <person name="Bilodeau G."/>
        </authorList>
    </citation>
    <scope>NUCLEOTIDE SEQUENCE [LARGE SCALE GENOMIC DNA]</scope>
    <source>
        <strain evidence="7 8">CBS 185.66</strain>
    </source>
</reference>
<comment type="caution">
    <text evidence="7">The sequence shown here is derived from an EMBL/GenBank/DDBJ whole genome shotgun (WGS) entry which is preliminary data.</text>
</comment>
<name>A0A8H8R4Y1_9HELO</name>
<evidence type="ECO:0000256" key="1">
    <source>
        <dbReference type="ARBA" id="ARBA00004141"/>
    </source>
</evidence>
<dbReference type="GO" id="GO:0016020">
    <property type="term" value="C:membrane"/>
    <property type="evidence" value="ECO:0007669"/>
    <property type="project" value="UniProtKB-SubCell"/>
</dbReference>
<keyword evidence="8" id="KW-1185">Reference proteome</keyword>
<evidence type="ECO:0000256" key="5">
    <source>
        <dbReference type="SAM" id="Phobius"/>
    </source>
</evidence>
<dbReference type="PANTHER" id="PTHR43341">
    <property type="entry name" value="AMINO ACID PERMEASE"/>
    <property type="match status" value="1"/>
</dbReference>
<protein>
    <submittedName>
        <fullName evidence="7">General amino acid permease</fullName>
    </submittedName>
</protein>
<evidence type="ECO:0000313" key="7">
    <source>
        <dbReference type="EMBL" id="TVY27726.1"/>
    </source>
</evidence>
<dbReference type="AlphaFoldDB" id="A0A8H8R4Y1"/>
<organism evidence="7 8">
    <name type="scientific">Lachnellula hyalina</name>
    <dbReference type="NCBI Taxonomy" id="1316788"/>
    <lineage>
        <taxon>Eukaryota</taxon>
        <taxon>Fungi</taxon>
        <taxon>Dikarya</taxon>
        <taxon>Ascomycota</taxon>
        <taxon>Pezizomycotina</taxon>
        <taxon>Leotiomycetes</taxon>
        <taxon>Helotiales</taxon>
        <taxon>Lachnaceae</taxon>
        <taxon>Lachnellula</taxon>
    </lineage>
</organism>
<dbReference type="GeneID" id="41984550"/>
<gene>
    <name evidence="7" type="primary">AGP2_0</name>
    <name evidence="7" type="ORF">LHYA1_G004352</name>
</gene>
<dbReference type="Pfam" id="PF00324">
    <property type="entry name" value="AA_permease"/>
    <property type="match status" value="1"/>
</dbReference>
<dbReference type="InterPro" id="IPR004841">
    <property type="entry name" value="AA-permease/SLC12A_dom"/>
</dbReference>
<evidence type="ECO:0000259" key="6">
    <source>
        <dbReference type="Pfam" id="PF00324"/>
    </source>
</evidence>
<sequence>MSLPVSYVADSDFKTQEKSALEPEASSGIEIGDAEALMGTGSQNLHRKLRGKEVQLFAIGGAIGTSLFMQMAYSLPNGGPAGLFLGFAVYGTVMVAVNECFAEMVCYMPIASPFIRLGGFWVDDALSFAMGWNFFLNMALLVPFEIVAFNILLTYWTDKVPVEAIVSILIVLYA</sequence>
<evidence type="ECO:0000313" key="8">
    <source>
        <dbReference type="Proteomes" id="UP000431533"/>
    </source>
</evidence>
<dbReference type="Gene3D" id="1.20.1740.10">
    <property type="entry name" value="Amino acid/polyamine transporter I"/>
    <property type="match status" value="1"/>
</dbReference>
<accession>A0A8H8R4Y1</accession>
<dbReference type="RefSeq" id="XP_031006514.1">
    <property type="nucleotide sequence ID" value="XM_031149314.1"/>
</dbReference>
<dbReference type="OrthoDB" id="3900342at2759"/>
<keyword evidence="2 5" id="KW-0812">Transmembrane</keyword>
<feature type="transmembrane region" description="Helical" evidence="5">
    <location>
        <begin position="79"/>
        <end position="97"/>
    </location>
</feature>
<evidence type="ECO:0000256" key="4">
    <source>
        <dbReference type="ARBA" id="ARBA00023136"/>
    </source>
</evidence>
<feature type="transmembrane region" description="Helical" evidence="5">
    <location>
        <begin position="54"/>
        <end position="73"/>
    </location>
</feature>
<proteinExistence type="predicted"/>
<comment type="subcellular location">
    <subcellularLocation>
        <location evidence="1">Membrane</location>
        <topology evidence="1">Multi-pass membrane protein</topology>
    </subcellularLocation>
</comment>
<evidence type="ECO:0000256" key="2">
    <source>
        <dbReference type="ARBA" id="ARBA00022692"/>
    </source>
</evidence>
<keyword evidence="4 5" id="KW-0472">Membrane</keyword>
<feature type="domain" description="Amino acid permease/ SLC12A" evidence="6">
    <location>
        <begin position="54"/>
        <end position="172"/>
    </location>
</feature>
<dbReference type="GO" id="GO:0015171">
    <property type="term" value="F:amino acid transmembrane transporter activity"/>
    <property type="evidence" value="ECO:0007669"/>
    <property type="project" value="TreeGrafter"/>
</dbReference>
<dbReference type="EMBL" id="QGMH01000043">
    <property type="protein sequence ID" value="TVY27726.1"/>
    <property type="molecule type" value="Genomic_DNA"/>
</dbReference>
<dbReference type="InterPro" id="IPR050524">
    <property type="entry name" value="APC_YAT"/>
</dbReference>
<dbReference type="Proteomes" id="UP000431533">
    <property type="component" value="Unassembled WGS sequence"/>
</dbReference>